<dbReference type="SUPFAM" id="SSF49265">
    <property type="entry name" value="Fibronectin type III"/>
    <property type="match status" value="2"/>
</dbReference>
<feature type="domain" description="Ig-like" evidence="5">
    <location>
        <begin position="251"/>
        <end position="354"/>
    </location>
</feature>
<dbReference type="Pfam" id="PF13927">
    <property type="entry name" value="Ig_3"/>
    <property type="match status" value="2"/>
</dbReference>
<protein>
    <submittedName>
        <fullName evidence="8">Down syndrome cell adhesion molecule homolog isoform X1</fullName>
    </submittedName>
</protein>
<dbReference type="SMART" id="SM00060">
    <property type="entry name" value="FN3"/>
    <property type="match status" value="3"/>
</dbReference>
<dbReference type="InterPro" id="IPR036179">
    <property type="entry name" value="Ig-like_dom_sf"/>
</dbReference>
<feature type="domain" description="Fibronectin type-III" evidence="6">
    <location>
        <begin position="557"/>
        <end position="651"/>
    </location>
</feature>
<feature type="domain" description="Fibronectin type-III" evidence="6">
    <location>
        <begin position="758"/>
        <end position="847"/>
    </location>
</feature>
<gene>
    <name evidence="8" type="primary">LOC106463053</name>
</gene>
<feature type="transmembrane region" description="Helical" evidence="4">
    <location>
        <begin position="873"/>
        <end position="895"/>
    </location>
</feature>
<name>A0ABM1SRB4_LIMPO</name>
<dbReference type="Proteomes" id="UP000694941">
    <property type="component" value="Unplaced"/>
</dbReference>
<feature type="compositionally biased region" description="Basic and acidic residues" evidence="3">
    <location>
        <begin position="981"/>
        <end position="995"/>
    </location>
</feature>
<feature type="compositionally biased region" description="Basic and acidic residues" evidence="3">
    <location>
        <begin position="746"/>
        <end position="755"/>
    </location>
</feature>
<keyword evidence="7" id="KW-1185">Reference proteome</keyword>
<evidence type="ECO:0000256" key="3">
    <source>
        <dbReference type="SAM" id="MobiDB-lite"/>
    </source>
</evidence>
<proteinExistence type="predicted"/>
<feature type="compositionally biased region" description="Pro residues" evidence="3">
    <location>
        <begin position="936"/>
        <end position="955"/>
    </location>
</feature>
<feature type="domain" description="Ig-like" evidence="5">
    <location>
        <begin position="455"/>
        <end position="548"/>
    </location>
</feature>
<feature type="domain" description="Ig-like" evidence="5">
    <location>
        <begin position="147"/>
        <end position="241"/>
    </location>
</feature>
<dbReference type="InterPro" id="IPR013783">
    <property type="entry name" value="Ig-like_fold"/>
</dbReference>
<keyword evidence="1" id="KW-0677">Repeat</keyword>
<feature type="region of interest" description="Disordered" evidence="3">
    <location>
        <begin position="932"/>
        <end position="1015"/>
    </location>
</feature>
<evidence type="ECO:0000256" key="4">
    <source>
        <dbReference type="SAM" id="Phobius"/>
    </source>
</evidence>
<sequence>MLYEKVKNLLDFMLRFFGKEFPTSFIVRRASLELVFVLTALNLYVTVNAEANVRIQPFTFPQKVEEGEQVQITCGVKAGDDPIEFSWFKDNKILQTGNIWTIHNHARVSLLIINDVKVTASGNYTCLAKNKYGEEGFTSELRVKGPPQWKNKPKNQVANNGETVVFSCTAYGFPTPNIQWWRIIENEKVLPLSSSGQPLKDNGGVLIIEELTEADDGLFRCDVSNGIGDLSAVVTLKVKVTSGLPVSILFPFFLLVSWSSSEETVKIRPFSFPEGVEEGEEVQVVCGLKERDGNVKFSWVKDGLILKSREGFNIHSTDKFSVLTVTNVHSIESGNYTCKAENSAGRDIYTAELLVKGPPSWHLKPSDTSVNLGDTVRIPCRTFGFPTPRITWTNENGGIWKEIPGNTIPNRVYVLDGTLVMETVKEEDNGLYACKSWNGIGEELQKTIRLNTIVPARFEEKFDVKRIHRGDSAKLECDARGDNPMTITWNKDNIRLSRVDTSRYQIFDRTTEGGMLSEIQVHGVDRSDNGLFTCLAKNTYGEDQRTIKMIVLEPPSAPSDVRVDQAWSRSISVTWTVPYSGNSPVNKYLIQYWRNQGAPHRLEEVTVSSAQTSTILRELQPGTSYVVRVIAENNVGKGTPSENRRFLTKEEEPSAPPTDVQVEARGAGTFHIKWKAPSKDHWNGQLKGYYVGYKEKASTDSYSYKLVPFSEGLAEEYLLRHLLKNTEYGIVVRAFNDAGTGPESQEILKRTKDSDPPPPPSLWVSAQSETTITINWEQSSDIISHYILFYKEDSGTWTEVTIPQTEKKVYTLQGLRAGSVYHLYLQAASQIGNSNPSETVSVKTDGAKGPMKWNFHAVITGEEELPVYLRLPVLAPLAASVAIIVFALVLSCVYVKKEQRRYNRAMEAVTEKIYPYSMNGTLPHRYVDLEKTRPLLQPPPPPPMFPLPPPPPPDDYPASSSTLPVNGNNNNSGDRRRLKKGREPKSNEGSIDSRRQGGGNMIQERAEVHHYDEAA</sequence>
<dbReference type="PRINTS" id="PR00014">
    <property type="entry name" value="FNTYPEIII"/>
</dbReference>
<dbReference type="SUPFAM" id="SSF48726">
    <property type="entry name" value="Immunoglobulin"/>
    <property type="match status" value="5"/>
</dbReference>
<keyword evidence="4" id="KW-0812">Transmembrane</keyword>
<dbReference type="CDD" id="cd00063">
    <property type="entry name" value="FN3"/>
    <property type="match status" value="3"/>
</dbReference>
<feature type="compositionally biased region" description="Basic and acidic residues" evidence="3">
    <location>
        <begin position="1004"/>
        <end position="1015"/>
    </location>
</feature>
<feature type="compositionally biased region" description="Basic and acidic residues" evidence="3">
    <location>
        <begin position="642"/>
        <end position="652"/>
    </location>
</feature>
<dbReference type="InterPro" id="IPR013098">
    <property type="entry name" value="Ig_I-set"/>
</dbReference>
<feature type="region of interest" description="Disordered" evidence="3">
    <location>
        <begin position="741"/>
        <end position="760"/>
    </location>
</feature>
<feature type="domain" description="Fibronectin type-III" evidence="6">
    <location>
        <begin position="656"/>
        <end position="754"/>
    </location>
</feature>
<dbReference type="InterPro" id="IPR003598">
    <property type="entry name" value="Ig_sub2"/>
</dbReference>
<dbReference type="InterPro" id="IPR003961">
    <property type="entry name" value="FN3_dom"/>
</dbReference>
<dbReference type="GeneID" id="106463053"/>
<dbReference type="Pfam" id="PF07679">
    <property type="entry name" value="I-set"/>
    <property type="match status" value="3"/>
</dbReference>
<keyword evidence="4" id="KW-1133">Transmembrane helix</keyword>
<dbReference type="PROSITE" id="PS50835">
    <property type="entry name" value="IG_LIKE"/>
    <property type="match status" value="5"/>
</dbReference>
<dbReference type="Pfam" id="PF00041">
    <property type="entry name" value="fn3"/>
    <property type="match status" value="3"/>
</dbReference>
<evidence type="ECO:0000259" key="5">
    <source>
        <dbReference type="PROSITE" id="PS50835"/>
    </source>
</evidence>
<dbReference type="RefSeq" id="XP_022246170.1">
    <property type="nucleotide sequence ID" value="XM_022390462.1"/>
</dbReference>
<dbReference type="PANTHER" id="PTHR44170:SF54">
    <property type="entry name" value="FI24025P1"/>
    <property type="match status" value="1"/>
</dbReference>
<keyword evidence="2" id="KW-1015">Disulfide bond</keyword>
<accession>A0ABM1SRB4</accession>
<evidence type="ECO:0000259" key="6">
    <source>
        <dbReference type="PROSITE" id="PS50853"/>
    </source>
</evidence>
<evidence type="ECO:0000256" key="2">
    <source>
        <dbReference type="ARBA" id="ARBA00023157"/>
    </source>
</evidence>
<dbReference type="InterPro" id="IPR007110">
    <property type="entry name" value="Ig-like_dom"/>
</dbReference>
<reference evidence="8" key="1">
    <citation type="submission" date="2025-08" db="UniProtKB">
        <authorList>
            <consortium name="RefSeq"/>
        </authorList>
    </citation>
    <scope>IDENTIFICATION</scope>
    <source>
        <tissue evidence="8">Muscle</tissue>
    </source>
</reference>
<feature type="domain" description="Ig-like" evidence="5">
    <location>
        <begin position="359"/>
        <end position="449"/>
    </location>
</feature>
<organism evidence="7 8">
    <name type="scientific">Limulus polyphemus</name>
    <name type="common">Atlantic horseshoe crab</name>
    <dbReference type="NCBI Taxonomy" id="6850"/>
    <lineage>
        <taxon>Eukaryota</taxon>
        <taxon>Metazoa</taxon>
        <taxon>Ecdysozoa</taxon>
        <taxon>Arthropoda</taxon>
        <taxon>Chelicerata</taxon>
        <taxon>Merostomata</taxon>
        <taxon>Xiphosura</taxon>
        <taxon>Limulidae</taxon>
        <taxon>Limulus</taxon>
    </lineage>
</organism>
<dbReference type="SMART" id="SM00409">
    <property type="entry name" value="IG"/>
    <property type="match status" value="5"/>
</dbReference>
<dbReference type="Gene3D" id="2.60.40.10">
    <property type="entry name" value="Immunoglobulins"/>
    <property type="match status" value="8"/>
</dbReference>
<dbReference type="PROSITE" id="PS50853">
    <property type="entry name" value="FN3"/>
    <property type="match status" value="3"/>
</dbReference>
<dbReference type="PANTHER" id="PTHR44170">
    <property type="entry name" value="PROTEIN SIDEKICK"/>
    <property type="match status" value="1"/>
</dbReference>
<evidence type="ECO:0000313" key="7">
    <source>
        <dbReference type="Proteomes" id="UP000694941"/>
    </source>
</evidence>
<keyword evidence="4" id="KW-0472">Membrane</keyword>
<dbReference type="InterPro" id="IPR003599">
    <property type="entry name" value="Ig_sub"/>
</dbReference>
<dbReference type="SMART" id="SM00408">
    <property type="entry name" value="IGc2"/>
    <property type="match status" value="5"/>
</dbReference>
<dbReference type="InterPro" id="IPR036116">
    <property type="entry name" value="FN3_sf"/>
</dbReference>
<feature type="region of interest" description="Disordered" evidence="3">
    <location>
        <begin position="638"/>
        <end position="658"/>
    </location>
</feature>
<evidence type="ECO:0000313" key="8">
    <source>
        <dbReference type="RefSeq" id="XP_022246170.1"/>
    </source>
</evidence>
<evidence type="ECO:0000256" key="1">
    <source>
        <dbReference type="ARBA" id="ARBA00022737"/>
    </source>
</evidence>
<feature type="domain" description="Ig-like" evidence="5">
    <location>
        <begin position="57"/>
        <end position="144"/>
    </location>
</feature>